<dbReference type="EMBL" id="JANJYJ010000004">
    <property type="protein sequence ID" value="KAK3220117.1"/>
    <property type="molecule type" value="Genomic_DNA"/>
</dbReference>
<reference evidence="1" key="1">
    <citation type="journal article" date="2023" name="Plant J.">
        <title>Genome sequences and population genomics provide insights into the demographic history, inbreeding, and mutation load of two 'living fossil' tree species of Dipteronia.</title>
        <authorList>
            <person name="Feng Y."/>
            <person name="Comes H.P."/>
            <person name="Chen J."/>
            <person name="Zhu S."/>
            <person name="Lu R."/>
            <person name="Zhang X."/>
            <person name="Li P."/>
            <person name="Qiu J."/>
            <person name="Olsen K.M."/>
            <person name="Qiu Y."/>
        </authorList>
    </citation>
    <scope>NUCLEOTIDE SEQUENCE</scope>
    <source>
        <strain evidence="1">NBL</strain>
    </source>
</reference>
<protein>
    <submittedName>
        <fullName evidence="1">Uncharacterized protein</fullName>
    </submittedName>
</protein>
<evidence type="ECO:0000313" key="2">
    <source>
        <dbReference type="Proteomes" id="UP001281410"/>
    </source>
</evidence>
<keyword evidence="2" id="KW-1185">Reference proteome</keyword>
<organism evidence="1 2">
    <name type="scientific">Dipteronia sinensis</name>
    <dbReference type="NCBI Taxonomy" id="43782"/>
    <lineage>
        <taxon>Eukaryota</taxon>
        <taxon>Viridiplantae</taxon>
        <taxon>Streptophyta</taxon>
        <taxon>Embryophyta</taxon>
        <taxon>Tracheophyta</taxon>
        <taxon>Spermatophyta</taxon>
        <taxon>Magnoliopsida</taxon>
        <taxon>eudicotyledons</taxon>
        <taxon>Gunneridae</taxon>
        <taxon>Pentapetalae</taxon>
        <taxon>rosids</taxon>
        <taxon>malvids</taxon>
        <taxon>Sapindales</taxon>
        <taxon>Sapindaceae</taxon>
        <taxon>Hippocastanoideae</taxon>
        <taxon>Acereae</taxon>
        <taxon>Dipteronia</taxon>
    </lineage>
</organism>
<dbReference type="AlphaFoldDB" id="A0AAE0EA03"/>
<accession>A0AAE0EA03</accession>
<sequence>MGENAIVPPEFRQVLSSPLPDVKHLNLRLDTLPMCWSITKLADGLLWLAPHTLNVSIRYGALDESTFKLSFSYKKEGETATCCKSFPISCWQHCIEEVKLEITDEYYQGEKNSNSYILKGVDIRKQIDALCGVAVL</sequence>
<dbReference type="Proteomes" id="UP001281410">
    <property type="component" value="Unassembled WGS sequence"/>
</dbReference>
<comment type="caution">
    <text evidence="1">The sequence shown here is derived from an EMBL/GenBank/DDBJ whole genome shotgun (WGS) entry which is preliminary data.</text>
</comment>
<evidence type="ECO:0000313" key="1">
    <source>
        <dbReference type="EMBL" id="KAK3220117.1"/>
    </source>
</evidence>
<proteinExistence type="predicted"/>
<gene>
    <name evidence="1" type="ORF">Dsin_014087</name>
</gene>
<name>A0AAE0EA03_9ROSI</name>